<name>A0A6P5AFA3_BRABE</name>
<organism evidence="5 6">
    <name type="scientific">Branchiostoma belcheri</name>
    <name type="common">Amphioxus</name>
    <dbReference type="NCBI Taxonomy" id="7741"/>
    <lineage>
        <taxon>Eukaryota</taxon>
        <taxon>Metazoa</taxon>
        <taxon>Chordata</taxon>
        <taxon>Cephalochordata</taxon>
        <taxon>Leptocardii</taxon>
        <taxon>Amphioxiformes</taxon>
        <taxon>Branchiostomatidae</taxon>
        <taxon>Branchiostoma</taxon>
    </lineage>
</organism>
<dbReference type="RefSeq" id="XP_019645009.1">
    <property type="nucleotide sequence ID" value="XM_019789450.1"/>
</dbReference>
<keyword evidence="2" id="KW-0106">Calcium</keyword>
<evidence type="ECO:0000256" key="1">
    <source>
        <dbReference type="ARBA" id="ARBA00006431"/>
    </source>
</evidence>
<evidence type="ECO:0000259" key="4">
    <source>
        <dbReference type="Pfam" id="PF13202"/>
    </source>
</evidence>
<reference evidence="6" key="1">
    <citation type="submission" date="2025-08" db="UniProtKB">
        <authorList>
            <consortium name="RefSeq"/>
        </authorList>
    </citation>
    <scope>IDENTIFICATION</scope>
    <source>
        <tissue evidence="6">Gonad</tissue>
    </source>
</reference>
<accession>A0A6P5AFA3</accession>
<dbReference type="Gene3D" id="1.10.238.10">
    <property type="entry name" value="EF-hand"/>
    <property type="match status" value="3"/>
</dbReference>
<sequence>MTPFLLLFVALATATPVARPYYALDANADGLISKDEVLNVMTLHEALVALDRDGDGFIYLDQIIELWGTADMFHQLNINGDDHLTFMEIENFMTLSDFYDQFDSDGDGILISSEAYQLYYIYSVILNSGLNNDPLDANGDGKLSKLEITSHMGYGEVLRALDTNDDHELTPHELRVLLGGLTGQFVRDQDNNNDGTVSFQEARSHNMSLREIIKRMDLDDSGYLENGEGDGFYTVWATILANSSTDPITG</sequence>
<dbReference type="GO" id="GO:0005783">
    <property type="term" value="C:endoplasmic reticulum"/>
    <property type="evidence" value="ECO:0007669"/>
    <property type="project" value="TreeGrafter"/>
</dbReference>
<dbReference type="Proteomes" id="UP000515135">
    <property type="component" value="Unplaced"/>
</dbReference>
<comment type="similarity">
    <text evidence="1">Belongs to the CREC family.</text>
</comment>
<dbReference type="PROSITE" id="PS00018">
    <property type="entry name" value="EF_HAND_1"/>
    <property type="match status" value="2"/>
</dbReference>
<gene>
    <name evidence="6" type="primary">LOC109485766</name>
</gene>
<dbReference type="KEGG" id="bbel:109485766"/>
<dbReference type="GO" id="GO:0005509">
    <property type="term" value="F:calcium ion binding"/>
    <property type="evidence" value="ECO:0007669"/>
    <property type="project" value="InterPro"/>
</dbReference>
<dbReference type="PANTHER" id="PTHR10827:SF52">
    <property type="entry name" value="IP16409P"/>
    <property type="match status" value="1"/>
</dbReference>
<dbReference type="AlphaFoldDB" id="A0A6P5AFA3"/>
<evidence type="ECO:0000256" key="3">
    <source>
        <dbReference type="SAM" id="SignalP"/>
    </source>
</evidence>
<dbReference type="SUPFAM" id="SSF47473">
    <property type="entry name" value="EF-hand"/>
    <property type="match status" value="2"/>
</dbReference>
<protein>
    <submittedName>
        <fullName evidence="6">Uncharacterized protein LOC109485766</fullName>
    </submittedName>
</protein>
<keyword evidence="3" id="KW-0732">Signal</keyword>
<feature type="chain" id="PRO_5027821620" evidence="3">
    <location>
        <begin position="21"/>
        <end position="250"/>
    </location>
</feature>
<proteinExistence type="inferred from homology"/>
<dbReference type="PANTHER" id="PTHR10827">
    <property type="entry name" value="RETICULOCALBIN"/>
    <property type="match status" value="1"/>
</dbReference>
<dbReference type="InterPro" id="IPR018247">
    <property type="entry name" value="EF_Hand_1_Ca_BS"/>
</dbReference>
<feature type="signal peptide" evidence="3">
    <location>
        <begin position="1"/>
        <end position="20"/>
    </location>
</feature>
<evidence type="ECO:0000256" key="2">
    <source>
        <dbReference type="ARBA" id="ARBA00022837"/>
    </source>
</evidence>
<dbReference type="GeneID" id="109485766"/>
<feature type="domain" description="EF-hand" evidence="4">
    <location>
        <begin position="23"/>
        <end position="40"/>
    </location>
</feature>
<dbReference type="Pfam" id="PF13202">
    <property type="entry name" value="EF-hand_5"/>
    <property type="match status" value="2"/>
</dbReference>
<evidence type="ECO:0000313" key="6">
    <source>
        <dbReference type="RefSeq" id="XP_019645009.1"/>
    </source>
</evidence>
<dbReference type="InterPro" id="IPR002048">
    <property type="entry name" value="EF_hand_dom"/>
</dbReference>
<keyword evidence="5" id="KW-1185">Reference proteome</keyword>
<feature type="domain" description="EF-hand" evidence="4">
    <location>
        <begin position="135"/>
        <end position="148"/>
    </location>
</feature>
<dbReference type="InterPro" id="IPR011992">
    <property type="entry name" value="EF-hand-dom_pair"/>
</dbReference>
<evidence type="ECO:0000313" key="5">
    <source>
        <dbReference type="Proteomes" id="UP000515135"/>
    </source>
</evidence>